<feature type="compositionally biased region" description="Acidic residues" evidence="1">
    <location>
        <begin position="12"/>
        <end position="21"/>
    </location>
</feature>
<reference evidence="2 3" key="1">
    <citation type="submission" date="2024-10" db="EMBL/GenBank/DDBJ databases">
        <title>Updated reference genomes for cyclostephanoid diatoms.</title>
        <authorList>
            <person name="Roberts W.R."/>
            <person name="Alverson A.J."/>
        </authorList>
    </citation>
    <scope>NUCLEOTIDE SEQUENCE [LARGE SCALE GENOMIC DNA]</scope>
    <source>
        <strain evidence="2 3">AJA276-08</strain>
    </source>
</reference>
<proteinExistence type="predicted"/>
<feature type="region of interest" description="Disordered" evidence="1">
    <location>
        <begin position="1"/>
        <end position="21"/>
    </location>
</feature>
<evidence type="ECO:0000313" key="2">
    <source>
        <dbReference type="EMBL" id="KAL3762319.1"/>
    </source>
</evidence>
<accession>A0ABD3ME73</accession>
<comment type="caution">
    <text evidence="2">The sequence shown here is derived from an EMBL/GenBank/DDBJ whole genome shotgun (WGS) entry which is preliminary data.</text>
</comment>
<keyword evidence="3" id="KW-1185">Reference proteome</keyword>
<sequence>MAKPLGTGDPPSLDDEYGLEDMEERHMLVELSSAHGRKKSARELFDAASSSSDGGSCSSRLWPSVLFLLSLVGVYHLGARSGGHTRVEANDADEDTTPKKSNAKKSKAKFGSFTHEHLKATREEGEKILSLLEEYYFGKDQAYRMLMTPWADSWDFGSALPEKRDRVAKLVDTMARALVTDEQKTFLMGGIGSSVMAGHDNCHYDSYQTQMERLWQPVWEAAGMNFVFQNAGEGGGCGDSHHNQHFCVKQNISPDVDIIHYSWTYFEVGGAHVEHENLIRWAQMLPKQPIVHMLDVGDGDPAGNPNHPYNQLVNYYAIYGHNIVGMRTALQRGGHDYESERNREVDPFDRFGWGYVGDGYHNTTRYGELEEDEQRRKSLGVVMRNWHPGPLGFQAASDAFTYVYTHALLLALDLIEKDMNDGKDPRDTWSASLRDVVLKGDLPEPKYCNPEYCVVNEPPECLNYELPTFGKWGARAEAPDGELNPYKGQNQNWTVWHAPNDLWYMVAGDDVAYFQHREDKEICRHLDACGGITAQTVDAGMVVFRLPKMVLGLVVICGNQDGWADGAMGMFINNTNIEISFNTVPLDRNEMDVFPNVKCVRVLKRFPTSGRESQTPTGHHYLAVKVLNDMERRVLISHVITL</sequence>
<feature type="region of interest" description="Disordered" evidence="1">
    <location>
        <begin position="85"/>
        <end position="108"/>
    </location>
</feature>
<organism evidence="2 3">
    <name type="scientific">Stephanodiscus triporus</name>
    <dbReference type="NCBI Taxonomy" id="2934178"/>
    <lineage>
        <taxon>Eukaryota</taxon>
        <taxon>Sar</taxon>
        <taxon>Stramenopiles</taxon>
        <taxon>Ochrophyta</taxon>
        <taxon>Bacillariophyta</taxon>
        <taxon>Coscinodiscophyceae</taxon>
        <taxon>Thalassiosirophycidae</taxon>
        <taxon>Stephanodiscales</taxon>
        <taxon>Stephanodiscaceae</taxon>
        <taxon>Stephanodiscus</taxon>
    </lineage>
</organism>
<dbReference type="AlphaFoldDB" id="A0ABD3ME73"/>
<evidence type="ECO:0000256" key="1">
    <source>
        <dbReference type="SAM" id="MobiDB-lite"/>
    </source>
</evidence>
<protein>
    <submittedName>
        <fullName evidence="2">Uncharacterized protein</fullName>
    </submittedName>
</protein>
<dbReference type="EMBL" id="JALLAZ020001831">
    <property type="protein sequence ID" value="KAL3762319.1"/>
    <property type="molecule type" value="Genomic_DNA"/>
</dbReference>
<gene>
    <name evidence="2" type="ORF">ACHAW5_006319</name>
</gene>
<dbReference type="Proteomes" id="UP001530315">
    <property type="component" value="Unassembled WGS sequence"/>
</dbReference>
<evidence type="ECO:0000313" key="3">
    <source>
        <dbReference type="Proteomes" id="UP001530315"/>
    </source>
</evidence>
<name>A0ABD3ME73_9STRA</name>